<dbReference type="HOGENOM" id="CLU_875053_0_0_1"/>
<dbReference type="PANTHER" id="PTHR21503:SF8">
    <property type="entry name" value="F-BOX ASSOCIATED DOMAIN-CONTAINING PROTEIN-RELATED"/>
    <property type="match status" value="1"/>
</dbReference>
<dbReference type="PANTHER" id="PTHR21503">
    <property type="entry name" value="F-BOX-CONTAINING HYPOTHETICAL PROTEIN C.ELEGANS"/>
    <property type="match status" value="1"/>
</dbReference>
<reference evidence="2" key="1">
    <citation type="submission" date="2007-07" db="EMBL/GenBank/DDBJ databases">
        <title>PCAP assembly of the Caenorhabditis remanei genome.</title>
        <authorList>
            <consortium name="The Caenorhabditis remanei Sequencing Consortium"/>
            <person name="Wilson R.K."/>
        </authorList>
    </citation>
    <scope>NUCLEOTIDE SEQUENCE [LARGE SCALE GENOMIC DNA]</scope>
    <source>
        <strain evidence="2">PB4641</strain>
    </source>
</reference>
<organism evidence="3">
    <name type="scientific">Caenorhabditis remanei</name>
    <name type="common">Caenorhabditis vulgaris</name>
    <dbReference type="NCBI Taxonomy" id="31234"/>
    <lineage>
        <taxon>Eukaryota</taxon>
        <taxon>Metazoa</taxon>
        <taxon>Ecdysozoa</taxon>
        <taxon>Nematoda</taxon>
        <taxon>Chromadorea</taxon>
        <taxon>Rhabditida</taxon>
        <taxon>Rhabditina</taxon>
        <taxon>Rhabditomorpha</taxon>
        <taxon>Rhabditoidea</taxon>
        <taxon>Rhabditidae</taxon>
        <taxon>Peloderinae</taxon>
        <taxon>Caenorhabditis</taxon>
    </lineage>
</organism>
<dbReference type="Proteomes" id="UP000008281">
    <property type="component" value="Unassembled WGS sequence"/>
</dbReference>
<dbReference type="eggNOG" id="ENOG502TK9S">
    <property type="taxonomic scope" value="Eukaryota"/>
</dbReference>
<dbReference type="EMBL" id="DS268498">
    <property type="protein sequence ID" value="EFP12264.1"/>
    <property type="molecule type" value="Genomic_DNA"/>
</dbReference>
<proteinExistence type="predicted"/>
<feature type="domain" description="F-box" evidence="1">
    <location>
        <begin position="7"/>
        <end position="57"/>
    </location>
</feature>
<evidence type="ECO:0000313" key="3">
    <source>
        <dbReference type="Proteomes" id="UP000008281"/>
    </source>
</evidence>
<protein>
    <recommendedName>
        <fullName evidence="1">F-box domain-containing protein</fullName>
    </recommendedName>
</protein>
<dbReference type="FunCoup" id="E3MYY8">
    <property type="interactions" value="549"/>
</dbReference>
<dbReference type="PROSITE" id="PS50181">
    <property type="entry name" value="FBOX"/>
    <property type="match status" value="1"/>
</dbReference>
<gene>
    <name evidence="2" type="ORF">CRE_04198</name>
</gene>
<accession>E3MYY8</accession>
<dbReference type="AlphaFoldDB" id="E3MYY8"/>
<evidence type="ECO:0000313" key="2">
    <source>
        <dbReference type="EMBL" id="EFP12264.1"/>
    </source>
</evidence>
<sequence>MSEVSKPLPLFRLPAIPLTKISRYMHLREILLITLASKKSAFIMKSLLPLNSFYLQMRFSLAAREIFFGTKGPWDPVTIKIQTEDDIFKLQVTQPSGDVSYQWAGLQLQEPVGLLLTHFATVFKPTISIHVEKIYSQEFLIGVINQVKQLNLVRKSIILHRVNLSPENYKFILEECKEATELLIHCKVAPDFEYRVGPDFRVDHFSVSDGRWMHLEDFTNCKTINIYENPNYINPEVLRTLIKKWVESDCRLKHLKVNGSSVGIDFSELLTGIEHTTTEQTGEPHSVEITRKRDGKKALVKCHRGDFELKVID</sequence>
<dbReference type="InParanoid" id="E3MYY8"/>
<dbReference type="InterPro" id="IPR001810">
    <property type="entry name" value="F-box_dom"/>
</dbReference>
<evidence type="ECO:0000259" key="1">
    <source>
        <dbReference type="PROSITE" id="PS50181"/>
    </source>
</evidence>
<name>E3MYY8_CAERE</name>
<keyword evidence="3" id="KW-1185">Reference proteome</keyword>